<accession>A0ABS3URD4</accession>
<dbReference type="InterPro" id="IPR037217">
    <property type="entry name" value="Trp/Indoleamine_2_3_dOase-like"/>
</dbReference>
<reference evidence="1 2" key="1">
    <citation type="submission" date="2021-03" db="EMBL/GenBank/DDBJ databases">
        <title>Actinoplanes flavus sp. nov., a novel actinomycete isolated from Coconut Palm rhizosphere soil.</title>
        <authorList>
            <person name="Luo X."/>
        </authorList>
    </citation>
    <scope>NUCLEOTIDE SEQUENCE [LARGE SCALE GENOMIC DNA]</scope>
    <source>
        <strain evidence="1 2">NEAU-H7</strain>
    </source>
</reference>
<organism evidence="1 2">
    <name type="scientific">Actinoplanes flavus</name>
    <dbReference type="NCBI Taxonomy" id="2820290"/>
    <lineage>
        <taxon>Bacteria</taxon>
        <taxon>Bacillati</taxon>
        <taxon>Actinomycetota</taxon>
        <taxon>Actinomycetes</taxon>
        <taxon>Micromonosporales</taxon>
        <taxon>Micromonosporaceae</taxon>
        <taxon>Actinoplanes</taxon>
    </lineage>
</organism>
<proteinExistence type="predicted"/>
<dbReference type="EMBL" id="JAGFNS010000020">
    <property type="protein sequence ID" value="MBO3741330.1"/>
    <property type="molecule type" value="Genomic_DNA"/>
</dbReference>
<gene>
    <name evidence="1" type="ORF">J5X75_27860</name>
</gene>
<dbReference type="Pfam" id="PF03301">
    <property type="entry name" value="Trp_dioxygenase"/>
    <property type="match status" value="2"/>
</dbReference>
<dbReference type="Gene3D" id="1.20.58.480">
    <property type="match status" value="1"/>
</dbReference>
<dbReference type="RefSeq" id="WP_208470472.1">
    <property type="nucleotide sequence ID" value="NZ_JAGFNS010000020.1"/>
</dbReference>
<dbReference type="Proteomes" id="UP000679690">
    <property type="component" value="Unassembled WGS sequence"/>
</dbReference>
<evidence type="ECO:0000313" key="2">
    <source>
        <dbReference type="Proteomes" id="UP000679690"/>
    </source>
</evidence>
<dbReference type="InterPro" id="IPR004981">
    <property type="entry name" value="Trp_2_3_dOase"/>
</dbReference>
<sequence>MAVPEPTYGDFLRLDSLLSLPRESPDVHDAHFFFTVHQAFELLFKIILYELDATVAAVAADDIAVAVHCLRRVRSVEDVMVEQVATLETISPGSYALMRRTLGGASGLQSVQFREIECLSGLKRKNLLATLRMSGAERRRLERRLAEPSLWDEFQRLRARRGNPDLVKLYRSKVPVDEVTVLAEAMLDHDEGITMWRARHVLMVERVIGNSAGTGGSSGVSYLRATCERHFFPELWELRAEL</sequence>
<dbReference type="PANTHER" id="PTHR10138">
    <property type="entry name" value="TRYPTOPHAN 2,3-DIOXYGENASE"/>
    <property type="match status" value="1"/>
</dbReference>
<name>A0ABS3URD4_9ACTN</name>
<evidence type="ECO:0000313" key="1">
    <source>
        <dbReference type="EMBL" id="MBO3741330.1"/>
    </source>
</evidence>
<protein>
    <submittedName>
        <fullName evidence="1">Tryptophan 2,3-dioxygenase</fullName>
    </submittedName>
</protein>
<keyword evidence="2" id="KW-1185">Reference proteome</keyword>
<comment type="caution">
    <text evidence="1">The sequence shown here is derived from an EMBL/GenBank/DDBJ whole genome shotgun (WGS) entry which is preliminary data.</text>
</comment>
<dbReference type="SUPFAM" id="SSF140959">
    <property type="entry name" value="Indolic compounds 2,3-dioxygenase-like"/>
    <property type="match status" value="1"/>
</dbReference>
<dbReference type="PANTHER" id="PTHR10138:SF0">
    <property type="entry name" value="TRYPTOPHAN 2,3-DIOXYGENASE"/>
    <property type="match status" value="1"/>
</dbReference>